<protein>
    <submittedName>
        <fullName evidence="2">Uncharacterized protein</fullName>
    </submittedName>
</protein>
<evidence type="ECO:0000313" key="2">
    <source>
        <dbReference type="EMBL" id="MDR7322232.1"/>
    </source>
</evidence>
<keyword evidence="3" id="KW-1185">Reference proteome</keyword>
<keyword evidence="1" id="KW-0472">Membrane</keyword>
<comment type="caution">
    <text evidence="2">The sequence shown here is derived from an EMBL/GenBank/DDBJ whole genome shotgun (WGS) entry which is preliminary data.</text>
</comment>
<feature type="transmembrane region" description="Helical" evidence="1">
    <location>
        <begin position="32"/>
        <end position="53"/>
    </location>
</feature>
<evidence type="ECO:0000313" key="3">
    <source>
        <dbReference type="Proteomes" id="UP001183629"/>
    </source>
</evidence>
<dbReference type="EMBL" id="JAVDYC010000001">
    <property type="protein sequence ID" value="MDR7322232.1"/>
    <property type="molecule type" value="Genomic_DNA"/>
</dbReference>
<name>A0AAE3ZNN1_9ACTN</name>
<gene>
    <name evidence="2" type="ORF">J2S44_002482</name>
</gene>
<keyword evidence="1" id="KW-1133">Transmembrane helix</keyword>
<dbReference type="AlphaFoldDB" id="A0AAE3ZNN1"/>
<organism evidence="2 3">
    <name type="scientific">Catenuloplanes niger</name>
    <dbReference type="NCBI Taxonomy" id="587534"/>
    <lineage>
        <taxon>Bacteria</taxon>
        <taxon>Bacillati</taxon>
        <taxon>Actinomycetota</taxon>
        <taxon>Actinomycetes</taxon>
        <taxon>Micromonosporales</taxon>
        <taxon>Micromonosporaceae</taxon>
        <taxon>Catenuloplanes</taxon>
    </lineage>
</organism>
<keyword evidence="1" id="KW-0812">Transmembrane</keyword>
<evidence type="ECO:0000256" key="1">
    <source>
        <dbReference type="SAM" id="Phobius"/>
    </source>
</evidence>
<accession>A0AAE3ZNN1</accession>
<dbReference type="Proteomes" id="UP001183629">
    <property type="component" value="Unassembled WGS sequence"/>
</dbReference>
<reference evidence="2 3" key="1">
    <citation type="submission" date="2023-07" db="EMBL/GenBank/DDBJ databases">
        <title>Sequencing the genomes of 1000 actinobacteria strains.</title>
        <authorList>
            <person name="Klenk H.-P."/>
        </authorList>
    </citation>
    <scope>NUCLEOTIDE SEQUENCE [LARGE SCALE GENOMIC DNA]</scope>
    <source>
        <strain evidence="2 3">DSM 44711</strain>
    </source>
</reference>
<dbReference type="RefSeq" id="WP_310412285.1">
    <property type="nucleotide sequence ID" value="NZ_JAVDYC010000001.1"/>
</dbReference>
<proteinExistence type="predicted"/>
<sequence>MALLLTAYVSVRTRLADLTSPEKRDRGESPVSTVIIIAGLAALAVGVMIWAYAEVQAYMNRDLGTIPAVPN</sequence>